<evidence type="ECO:0000256" key="5">
    <source>
        <dbReference type="ARBA" id="ARBA00023274"/>
    </source>
</evidence>
<dbReference type="InterPro" id="IPR020040">
    <property type="entry name" value="Ribosomal_uL6_a/b-dom"/>
</dbReference>
<comment type="function">
    <text evidence="6 8">This protein binds to the 23S rRNA, and is important in its secondary structure. It is located near the subunit interface in the base of the L7/L12 stalk, and near the tRNA binding site of the peptidyltransferase center.</text>
</comment>
<sequence length="179" mass="19473">MSKIGRNPILVPRGVEVTLEDDRISVEGSRGNLSLRLPKDIAIKSEDGRIEVTRAGDSKEQRALHGTCRALIANMVKGVTQGYAKELSLIGVGYRAEQQGERLNLQLGYSHQIVFIPPPGIKLEVAGGVKIQVSGCDKELVGLVAAKIRSFRPPEPYKGKGIRYTDEKVRKKAGKTAAK</sequence>
<dbReference type="PIRSF" id="PIRSF002162">
    <property type="entry name" value="Ribosomal_L6"/>
    <property type="match status" value="1"/>
</dbReference>
<evidence type="ECO:0000313" key="10">
    <source>
        <dbReference type="EMBL" id="AKQ03618.1"/>
    </source>
</evidence>
<dbReference type="InterPro" id="IPR019906">
    <property type="entry name" value="Ribosomal_uL6_bac-type"/>
</dbReference>
<proteinExistence type="inferred from homology"/>
<dbReference type="Gene3D" id="3.90.930.12">
    <property type="entry name" value="Ribosomal protein L6, alpha-beta domain"/>
    <property type="match status" value="2"/>
</dbReference>
<organism evidence="10">
    <name type="scientific">uncultured candidate division Zixibacteria bacterium Rifle_16ft_4_minimus_38126</name>
    <dbReference type="NCBI Taxonomy" id="1665171"/>
    <lineage>
        <taxon>Bacteria</taxon>
        <taxon>Pseudomonadati</taxon>
    </lineage>
</organism>
<feature type="domain" description="Large ribosomal subunit protein uL6 alpha-beta" evidence="9">
    <location>
        <begin position="90"/>
        <end position="164"/>
    </location>
</feature>
<dbReference type="SUPFAM" id="SSF56053">
    <property type="entry name" value="Ribosomal protein L6"/>
    <property type="match status" value="2"/>
</dbReference>
<keyword evidence="3 6" id="KW-0694">RNA-binding</keyword>
<keyword evidence="2 6" id="KW-0699">rRNA-binding</keyword>
<reference evidence="10" key="1">
    <citation type="journal article" date="2015" name="ISME J.">
        <title>Aquifer environment selects for microbial species cohorts in sediment and groundwater.</title>
        <authorList>
            <person name="Hug L.A."/>
            <person name="Thomas B.C."/>
            <person name="Brown C.T."/>
            <person name="Frischkorn K.R."/>
            <person name="Williams K.H."/>
            <person name="Tringe S.G."/>
            <person name="Banfield J.F."/>
        </authorList>
    </citation>
    <scope>NUCLEOTIDE SEQUENCE</scope>
</reference>
<dbReference type="GO" id="GO:0022625">
    <property type="term" value="C:cytosolic large ribosomal subunit"/>
    <property type="evidence" value="ECO:0007669"/>
    <property type="project" value="UniProtKB-UniRule"/>
</dbReference>
<evidence type="ECO:0000256" key="8">
    <source>
        <dbReference type="RuleBase" id="RU003870"/>
    </source>
</evidence>
<evidence type="ECO:0000256" key="1">
    <source>
        <dbReference type="ARBA" id="ARBA00009356"/>
    </source>
</evidence>
<dbReference type="InterPro" id="IPR000702">
    <property type="entry name" value="Ribosomal_uL6-like"/>
</dbReference>
<dbReference type="PRINTS" id="PR00059">
    <property type="entry name" value="RIBOSOMALL6"/>
</dbReference>
<feature type="domain" description="Large ribosomal subunit protein uL6 alpha-beta" evidence="9">
    <location>
        <begin position="11"/>
        <end position="82"/>
    </location>
</feature>
<comment type="similarity">
    <text evidence="1 6 7">Belongs to the universal ribosomal protein uL6 family.</text>
</comment>
<dbReference type="PROSITE" id="PS00525">
    <property type="entry name" value="RIBOSOMAL_L6_1"/>
    <property type="match status" value="1"/>
</dbReference>
<dbReference type="GO" id="GO:0003735">
    <property type="term" value="F:structural constituent of ribosome"/>
    <property type="evidence" value="ECO:0007669"/>
    <property type="project" value="UniProtKB-UniRule"/>
</dbReference>
<evidence type="ECO:0000256" key="4">
    <source>
        <dbReference type="ARBA" id="ARBA00022980"/>
    </source>
</evidence>
<dbReference type="AlphaFoldDB" id="A0A0H4T713"/>
<dbReference type="GO" id="GO:0002181">
    <property type="term" value="P:cytoplasmic translation"/>
    <property type="evidence" value="ECO:0007669"/>
    <property type="project" value="TreeGrafter"/>
</dbReference>
<dbReference type="PANTHER" id="PTHR11655:SF14">
    <property type="entry name" value="LARGE RIBOSOMAL SUBUNIT PROTEIN UL6M"/>
    <property type="match status" value="1"/>
</dbReference>
<gene>
    <name evidence="6 10" type="primary">rplF</name>
</gene>
<evidence type="ECO:0000256" key="2">
    <source>
        <dbReference type="ARBA" id="ARBA00022730"/>
    </source>
</evidence>
<dbReference type="FunFam" id="3.90.930.12:FF:000002">
    <property type="entry name" value="50S ribosomal protein L6"/>
    <property type="match status" value="1"/>
</dbReference>
<dbReference type="GO" id="GO:0019843">
    <property type="term" value="F:rRNA binding"/>
    <property type="evidence" value="ECO:0007669"/>
    <property type="project" value="UniProtKB-UniRule"/>
</dbReference>
<keyword evidence="5 6" id="KW-0687">Ribonucleoprotein</keyword>
<dbReference type="InterPro" id="IPR036789">
    <property type="entry name" value="Ribosomal_uL6-like_a/b-dom_sf"/>
</dbReference>
<dbReference type="Pfam" id="PF00347">
    <property type="entry name" value="Ribosomal_L6"/>
    <property type="match status" value="2"/>
</dbReference>
<comment type="subunit">
    <text evidence="6">Part of the 50S ribosomal subunit.</text>
</comment>
<evidence type="ECO:0000256" key="7">
    <source>
        <dbReference type="RuleBase" id="RU003869"/>
    </source>
</evidence>
<dbReference type="NCBIfam" id="TIGR03654">
    <property type="entry name" value="L6_bact"/>
    <property type="match status" value="1"/>
</dbReference>
<protein>
    <recommendedName>
        <fullName evidence="6">Large ribosomal subunit protein uL6</fullName>
    </recommendedName>
</protein>
<dbReference type="PANTHER" id="PTHR11655">
    <property type="entry name" value="60S/50S RIBOSOMAL PROTEIN L6/L9"/>
    <property type="match status" value="1"/>
</dbReference>
<dbReference type="FunFam" id="3.90.930.12:FF:000001">
    <property type="entry name" value="50S ribosomal protein L6"/>
    <property type="match status" value="1"/>
</dbReference>
<keyword evidence="4 6" id="KW-0689">Ribosomal protein</keyword>
<accession>A0A0H4T713</accession>
<evidence type="ECO:0000256" key="3">
    <source>
        <dbReference type="ARBA" id="ARBA00022884"/>
    </source>
</evidence>
<evidence type="ECO:0000256" key="6">
    <source>
        <dbReference type="HAMAP-Rule" id="MF_01365"/>
    </source>
</evidence>
<evidence type="ECO:0000259" key="9">
    <source>
        <dbReference type="Pfam" id="PF00347"/>
    </source>
</evidence>
<dbReference type="HAMAP" id="MF_01365_B">
    <property type="entry name" value="Ribosomal_uL6_B"/>
    <property type="match status" value="1"/>
</dbReference>
<dbReference type="InterPro" id="IPR002358">
    <property type="entry name" value="Ribosomal_uL6_CS"/>
</dbReference>
<name>A0A0H4T713_UNCZI</name>
<dbReference type="EMBL" id="KT007017">
    <property type="protein sequence ID" value="AKQ03618.1"/>
    <property type="molecule type" value="Genomic_DNA"/>
</dbReference>